<accession>A0A1A8WL14</accession>
<feature type="compositionally biased region" description="Basic residues" evidence="1">
    <location>
        <begin position="96"/>
        <end position="108"/>
    </location>
</feature>
<organism evidence="2 5">
    <name type="scientific">Plasmodium ovale curtisi</name>
    <dbReference type="NCBI Taxonomy" id="864141"/>
    <lineage>
        <taxon>Eukaryota</taxon>
        <taxon>Sar</taxon>
        <taxon>Alveolata</taxon>
        <taxon>Apicomplexa</taxon>
        <taxon>Aconoidasida</taxon>
        <taxon>Haemosporida</taxon>
        <taxon>Plasmodiidae</taxon>
        <taxon>Plasmodium</taxon>
        <taxon>Plasmodium (Plasmodium)</taxon>
    </lineage>
</organism>
<feature type="compositionally biased region" description="Polar residues" evidence="1">
    <location>
        <begin position="67"/>
        <end position="78"/>
    </location>
</feature>
<feature type="compositionally biased region" description="Basic and acidic residues" evidence="1">
    <location>
        <begin position="27"/>
        <end position="40"/>
    </location>
</feature>
<feature type="compositionally biased region" description="Basic and acidic residues" evidence="1">
    <location>
        <begin position="47"/>
        <end position="63"/>
    </location>
</feature>
<evidence type="ECO:0000313" key="2">
    <source>
        <dbReference type="EMBL" id="SBS92561.1"/>
    </source>
</evidence>
<dbReference type="Proteomes" id="UP000078546">
    <property type="component" value="Unassembled WGS sequence"/>
</dbReference>
<dbReference type="EMBL" id="FLQV01001187">
    <property type="protein sequence ID" value="SBS99205.1"/>
    <property type="molecule type" value="Genomic_DNA"/>
</dbReference>
<name>A0A1A8WL14_PLAOA</name>
<sequence length="407" mass="46940">MDFNKLKLFENISADGEISITTGNDTRYSDESNRYEEDRTITNLLLEESKDKMEQETKGKVEDGAASQGTLSVENNGIRTDKNEEKNANVEVPLKKNGKAKKKNKRKHSESDHADDDNNKRVRFSLSDTETIGNNELSEGRNSYSSNGNNTETHLNSDMNSSERSNSFYRRNLLQRRRMMQRLLWLCKINTEIQTVVINRNILLYIKNMFYEKIVSYIKGCYSEDILHSEGSSYVDDILLGDDFSPREGGPLIPMNHIEIWIKEARKNYVAVRSQKIEITPLMRNNEGDKKYNVKSQIVEIIPLIPTSYVNVTTPLIPDDEISKLSEHVLRKQFILTVQILEMSTLIPHTKIAVKSIRYKMNPLNASAEEIERDSLIPNRRIIEWIQECGRVQSVERLHTTGCFHTF</sequence>
<feature type="region of interest" description="Disordered" evidence="1">
    <location>
        <begin position="17"/>
        <end position="163"/>
    </location>
</feature>
<evidence type="ECO:0000256" key="1">
    <source>
        <dbReference type="SAM" id="MobiDB-lite"/>
    </source>
</evidence>
<dbReference type="Proteomes" id="UP000078560">
    <property type="component" value="Unassembled WGS sequence"/>
</dbReference>
<feature type="compositionally biased region" description="Polar residues" evidence="1">
    <location>
        <begin position="126"/>
        <end position="163"/>
    </location>
</feature>
<feature type="compositionally biased region" description="Basic and acidic residues" evidence="1">
    <location>
        <begin position="79"/>
        <end position="88"/>
    </location>
</feature>
<protein>
    <submittedName>
        <fullName evidence="2">Uncharacterized protein</fullName>
    </submittedName>
</protein>
<evidence type="ECO:0000313" key="4">
    <source>
        <dbReference type="Proteomes" id="UP000078546"/>
    </source>
</evidence>
<dbReference type="AlphaFoldDB" id="A0A1A8WL14"/>
<evidence type="ECO:0000313" key="3">
    <source>
        <dbReference type="EMBL" id="SBS99205.1"/>
    </source>
</evidence>
<evidence type="ECO:0000313" key="5">
    <source>
        <dbReference type="Proteomes" id="UP000078560"/>
    </source>
</evidence>
<gene>
    <name evidence="3" type="ORF">POVCU1_051300</name>
    <name evidence="2" type="ORF">POVCU2_0074830</name>
</gene>
<proteinExistence type="predicted"/>
<reference evidence="2" key="2">
    <citation type="submission" date="2016-05" db="EMBL/GenBank/DDBJ databases">
        <authorList>
            <person name="Lavstsen T."/>
            <person name="Jespersen J.S."/>
        </authorList>
    </citation>
    <scope>NUCLEOTIDE SEQUENCE [LARGE SCALE GENOMIC DNA]</scope>
</reference>
<dbReference type="EMBL" id="FLQU01001314">
    <property type="protein sequence ID" value="SBS92561.1"/>
    <property type="molecule type" value="Genomic_DNA"/>
</dbReference>
<reference evidence="4 5" key="1">
    <citation type="submission" date="2016-05" db="EMBL/GenBank/DDBJ databases">
        <authorList>
            <person name="Naeem Raeece"/>
        </authorList>
    </citation>
    <scope>NUCLEOTIDE SEQUENCE [LARGE SCALE GENOMIC DNA]</scope>
</reference>
<feature type="compositionally biased region" description="Basic and acidic residues" evidence="1">
    <location>
        <begin position="109"/>
        <end position="120"/>
    </location>
</feature>